<dbReference type="RefSeq" id="WP_085852814.1">
    <property type="nucleotide sequence ID" value="NZ_FOPF01000002.1"/>
</dbReference>
<dbReference type="PANTHER" id="PTHR30388:SF6">
    <property type="entry name" value="XANTHINE DEHYDROGENASE SUBUNIT A-RELATED"/>
    <property type="match status" value="1"/>
</dbReference>
<dbReference type="STRING" id="315423.SAMN04488020_102517"/>
<feature type="domain" description="XdhC Rossmann" evidence="2">
    <location>
        <begin position="154"/>
        <end position="294"/>
    </location>
</feature>
<dbReference type="OrthoDB" id="61481at2"/>
<dbReference type="Pfam" id="PF13478">
    <property type="entry name" value="XdhC_C"/>
    <property type="match status" value="1"/>
</dbReference>
<organism evidence="3 4">
    <name type="scientific">Palleronia marisminoris</name>
    <dbReference type="NCBI Taxonomy" id="315423"/>
    <lineage>
        <taxon>Bacteria</taxon>
        <taxon>Pseudomonadati</taxon>
        <taxon>Pseudomonadota</taxon>
        <taxon>Alphaproteobacteria</taxon>
        <taxon>Rhodobacterales</taxon>
        <taxon>Roseobacteraceae</taxon>
        <taxon>Palleronia</taxon>
    </lineage>
</organism>
<protein>
    <submittedName>
        <fullName evidence="3">XdhC and CoxI family protein</fullName>
    </submittedName>
</protein>
<dbReference type="InterPro" id="IPR027051">
    <property type="entry name" value="XdhC_Rossmann_dom"/>
</dbReference>
<keyword evidence="4" id="KW-1185">Reference proteome</keyword>
<dbReference type="EMBL" id="FWFV01000002">
    <property type="protein sequence ID" value="SLN22880.1"/>
    <property type="molecule type" value="Genomic_DNA"/>
</dbReference>
<proteinExistence type="predicted"/>
<dbReference type="Pfam" id="PF02625">
    <property type="entry name" value="XdhC_CoxI"/>
    <property type="match status" value="1"/>
</dbReference>
<evidence type="ECO:0000259" key="2">
    <source>
        <dbReference type="Pfam" id="PF13478"/>
    </source>
</evidence>
<dbReference type="InterPro" id="IPR052698">
    <property type="entry name" value="MoCofactor_Util/Proc"/>
</dbReference>
<dbReference type="PANTHER" id="PTHR30388">
    <property type="entry name" value="ALDEHYDE OXIDOREDUCTASE MOLYBDENUM COFACTOR ASSEMBLY PROTEIN"/>
    <property type="match status" value="1"/>
</dbReference>
<dbReference type="Proteomes" id="UP000193870">
    <property type="component" value="Unassembled WGS sequence"/>
</dbReference>
<dbReference type="Gene3D" id="3.40.50.720">
    <property type="entry name" value="NAD(P)-binding Rossmann-like Domain"/>
    <property type="match status" value="1"/>
</dbReference>
<accession>A0A1Y5RU91</accession>
<sequence length="303" mass="32000">MSFDPLRLEAALAAHDDVWRVVVAETRGSVPRGPGTSMLVWADGQDGTIGGGRLEWEALAAARAGRRGAIRHALGPSLGQCCGGAVTLHISHWTRDLLDEVDFSGGLAAIGHTQPGPEVMEAADRLRDNPDAPSPLLVGDWLVERIAAPSRRVHVWGAGHVGRALVSVLAPLPDLSVSWIDDAAARFPGDIPAGIDRIVAVDMPRLAARNGAEGEHLLLTYSHDIDLALCHALLTAGAPRIGLIGSDTKWARFRSRLRQLGHTDAAIARIRCPIGNPALGKHPQAIAVGVAAEILAPQEQDLA</sequence>
<feature type="domain" description="XdhC- CoxI" evidence="1">
    <location>
        <begin position="12"/>
        <end position="64"/>
    </location>
</feature>
<gene>
    <name evidence="3" type="ORF">PAM7066_00764</name>
</gene>
<reference evidence="3 4" key="1">
    <citation type="submission" date="2017-03" db="EMBL/GenBank/DDBJ databases">
        <authorList>
            <person name="Afonso C.L."/>
            <person name="Miller P.J."/>
            <person name="Scott M.A."/>
            <person name="Spackman E."/>
            <person name="Goraichik I."/>
            <person name="Dimitrov K.M."/>
            <person name="Suarez D.L."/>
            <person name="Swayne D.E."/>
        </authorList>
    </citation>
    <scope>NUCLEOTIDE SEQUENCE [LARGE SCALE GENOMIC DNA]</scope>
    <source>
        <strain evidence="3 4">CECT 7066</strain>
    </source>
</reference>
<dbReference type="InterPro" id="IPR003777">
    <property type="entry name" value="XdhC_CoxI"/>
</dbReference>
<evidence type="ECO:0000313" key="3">
    <source>
        <dbReference type="EMBL" id="SLN22880.1"/>
    </source>
</evidence>
<evidence type="ECO:0000313" key="4">
    <source>
        <dbReference type="Proteomes" id="UP000193870"/>
    </source>
</evidence>
<evidence type="ECO:0000259" key="1">
    <source>
        <dbReference type="Pfam" id="PF02625"/>
    </source>
</evidence>
<dbReference type="InterPro" id="IPR014308">
    <property type="entry name" value="Xanthine_DH_XdhC"/>
</dbReference>
<dbReference type="NCBIfam" id="TIGR02964">
    <property type="entry name" value="xanthine_xdhC"/>
    <property type="match status" value="1"/>
</dbReference>
<name>A0A1Y5RU91_9RHOB</name>
<dbReference type="AlphaFoldDB" id="A0A1Y5RU91"/>